<dbReference type="GO" id="GO:0071555">
    <property type="term" value="P:cell wall organization"/>
    <property type="evidence" value="ECO:0007669"/>
    <property type="project" value="TreeGrafter"/>
</dbReference>
<dbReference type="AlphaFoldDB" id="A0A6N9H9D5"/>
<dbReference type="SUPFAM" id="SSF56601">
    <property type="entry name" value="beta-lactamase/transpeptidase-like"/>
    <property type="match status" value="1"/>
</dbReference>
<evidence type="ECO:0000256" key="2">
    <source>
        <dbReference type="ARBA" id="ARBA00007171"/>
    </source>
</evidence>
<dbReference type="Gene3D" id="3.30.450.330">
    <property type="match status" value="1"/>
</dbReference>
<dbReference type="EMBL" id="WWEQ01000047">
    <property type="protein sequence ID" value="MYM20346.1"/>
    <property type="molecule type" value="Genomic_DNA"/>
</dbReference>
<dbReference type="InterPro" id="IPR005311">
    <property type="entry name" value="PBP_dimer"/>
</dbReference>
<dbReference type="Pfam" id="PF03717">
    <property type="entry name" value="PBP_dimer"/>
    <property type="match status" value="1"/>
</dbReference>
<sequence length="572" mass="59623">MLLVIAASLVLLLAVGGKLLAIQAMDTAQLAQRALASRLVTKTLPAARGVITSANGTVLADNAQRYRLVVDQRNVARYKDSAGTTVGAWGAAQALAGPLDTEAGLLYPKLNGDKLWNVVASGVTSEVWEKVRDLDIPGISQEEYAIRSYPAGALGGNLVGFVGSDGQPLGGLELQYEDSLKGTDGKEQYERGLSGDTIPLGANSTQQPVNGTGLQLSLDSDVQLYLQQAIAAAVKQRKAEWGTIVIEDVETGRIIGLADAPTVDPNNPGKTAANERGSRALTDVFEPGSTAKMITASALVQEGKVAPDTQFTVPYKWKAPNDEEFKDSHEHEDEKLTFAGILQQSSNTGTILAGQRLSPQQRYDYLHAFGFGASSGIGYPGATAGILHEPGSWDGRTAYTVMFGQGVAATAMQTTSAVATIAGGGTKMPQQLVSGTVDDSGRVTEIPPGQGTRVISEETSKKVVSMLESVVTDGTGKSAAIPGYRALGKTGTAQAPAADGKGYDGYTASFVGAAPAENPKIAVSVVLQRPRKGYYGGTAAAPVFSDVAGYTLRHLGVAPSTEKPDTPAGEWK</sequence>
<evidence type="ECO:0000256" key="3">
    <source>
        <dbReference type="ARBA" id="ARBA00023136"/>
    </source>
</evidence>
<evidence type="ECO:0000313" key="6">
    <source>
        <dbReference type="EMBL" id="MYM20346.1"/>
    </source>
</evidence>
<protein>
    <submittedName>
        <fullName evidence="6">Penicillin-binding protein 2</fullName>
    </submittedName>
</protein>
<dbReference type="SUPFAM" id="SSF56519">
    <property type="entry name" value="Penicillin binding protein dimerisation domain"/>
    <property type="match status" value="1"/>
</dbReference>
<dbReference type="InterPro" id="IPR050515">
    <property type="entry name" value="Beta-lactam/transpept"/>
</dbReference>
<dbReference type="Proteomes" id="UP000469215">
    <property type="component" value="Unassembled WGS sequence"/>
</dbReference>
<comment type="subcellular location">
    <subcellularLocation>
        <location evidence="1">Membrane</location>
    </subcellularLocation>
</comment>
<dbReference type="GO" id="GO:0005886">
    <property type="term" value="C:plasma membrane"/>
    <property type="evidence" value="ECO:0007669"/>
    <property type="project" value="TreeGrafter"/>
</dbReference>
<evidence type="ECO:0000259" key="4">
    <source>
        <dbReference type="Pfam" id="PF00905"/>
    </source>
</evidence>
<keyword evidence="3" id="KW-0472">Membrane</keyword>
<name>A0A6N9H9D5_9MICO</name>
<reference evidence="6 7" key="1">
    <citation type="submission" date="2020-01" db="EMBL/GenBank/DDBJ databases">
        <authorList>
            <person name="Deng T."/>
        </authorList>
    </citation>
    <scope>NUCLEOTIDE SEQUENCE [LARGE SCALE GENOMIC DNA]</scope>
    <source>
        <strain evidence="6 7">5221</strain>
    </source>
</reference>
<keyword evidence="7" id="KW-1185">Reference proteome</keyword>
<dbReference type="PANTHER" id="PTHR30627">
    <property type="entry name" value="PEPTIDOGLYCAN D,D-TRANSPEPTIDASE"/>
    <property type="match status" value="1"/>
</dbReference>
<accession>A0A6N9H9D5</accession>
<dbReference type="InterPro" id="IPR001460">
    <property type="entry name" value="PCN-bd_Tpept"/>
</dbReference>
<evidence type="ECO:0000313" key="7">
    <source>
        <dbReference type="Proteomes" id="UP000469215"/>
    </source>
</evidence>
<evidence type="ECO:0000259" key="5">
    <source>
        <dbReference type="Pfam" id="PF03717"/>
    </source>
</evidence>
<dbReference type="Gene3D" id="3.40.710.10">
    <property type="entry name" value="DD-peptidase/beta-lactamase superfamily"/>
    <property type="match status" value="1"/>
</dbReference>
<dbReference type="Pfam" id="PF00905">
    <property type="entry name" value="Transpeptidase"/>
    <property type="match status" value="1"/>
</dbReference>
<comment type="caution">
    <text evidence="6">The sequence shown here is derived from an EMBL/GenBank/DDBJ whole genome shotgun (WGS) entry which is preliminary data.</text>
</comment>
<evidence type="ECO:0000256" key="1">
    <source>
        <dbReference type="ARBA" id="ARBA00004370"/>
    </source>
</evidence>
<dbReference type="GO" id="GO:0008658">
    <property type="term" value="F:penicillin binding"/>
    <property type="evidence" value="ECO:0007669"/>
    <property type="project" value="InterPro"/>
</dbReference>
<feature type="domain" description="Penicillin-binding protein transpeptidase" evidence="4">
    <location>
        <begin position="242"/>
        <end position="547"/>
    </location>
</feature>
<comment type="similarity">
    <text evidence="2">Belongs to the transpeptidase family.</text>
</comment>
<feature type="domain" description="Penicillin-binding protein dimerisation" evidence="5">
    <location>
        <begin position="44"/>
        <end position="196"/>
    </location>
</feature>
<proteinExistence type="inferred from homology"/>
<dbReference type="Gene3D" id="3.90.1310.10">
    <property type="entry name" value="Penicillin-binding protein 2a (Domain 2)"/>
    <property type="match status" value="1"/>
</dbReference>
<dbReference type="InterPro" id="IPR012338">
    <property type="entry name" value="Beta-lactam/transpept-like"/>
</dbReference>
<gene>
    <name evidence="6" type="ORF">GSY69_10305</name>
</gene>
<dbReference type="PANTHER" id="PTHR30627:SF1">
    <property type="entry name" value="PEPTIDOGLYCAN D,D-TRANSPEPTIDASE FTSI"/>
    <property type="match status" value="1"/>
</dbReference>
<organism evidence="6 7">
    <name type="scientific">Brevibacterium rongguiense</name>
    <dbReference type="NCBI Taxonomy" id="2695267"/>
    <lineage>
        <taxon>Bacteria</taxon>
        <taxon>Bacillati</taxon>
        <taxon>Actinomycetota</taxon>
        <taxon>Actinomycetes</taxon>
        <taxon>Micrococcales</taxon>
        <taxon>Brevibacteriaceae</taxon>
        <taxon>Brevibacterium</taxon>
    </lineage>
</organism>
<dbReference type="InterPro" id="IPR036138">
    <property type="entry name" value="PBP_dimer_sf"/>
</dbReference>